<feature type="region of interest" description="Disordered" evidence="4">
    <location>
        <begin position="1490"/>
        <end position="1511"/>
    </location>
</feature>
<dbReference type="Gene3D" id="2.60.40.3120">
    <property type="match status" value="1"/>
</dbReference>
<feature type="region of interest" description="Disordered" evidence="4">
    <location>
        <begin position="1097"/>
        <end position="1123"/>
    </location>
</feature>
<dbReference type="PROSITE" id="PS52035">
    <property type="entry name" value="PEPTIDASE_M14"/>
    <property type="match status" value="1"/>
</dbReference>
<feature type="compositionally biased region" description="Low complexity" evidence="4">
    <location>
        <begin position="135"/>
        <end position="147"/>
    </location>
</feature>
<organism evidence="6 7">
    <name type="scientific">Tetrahymena thermophila (strain SB210)</name>
    <dbReference type="NCBI Taxonomy" id="312017"/>
    <lineage>
        <taxon>Eukaryota</taxon>
        <taxon>Sar</taxon>
        <taxon>Alveolata</taxon>
        <taxon>Ciliophora</taxon>
        <taxon>Intramacronucleata</taxon>
        <taxon>Oligohymenophorea</taxon>
        <taxon>Hymenostomatida</taxon>
        <taxon>Tetrahymenina</taxon>
        <taxon>Tetrahymenidae</taxon>
        <taxon>Tetrahymena</taxon>
    </lineage>
</organism>
<feature type="region of interest" description="Disordered" evidence="4">
    <location>
        <begin position="1169"/>
        <end position="1214"/>
    </location>
</feature>
<feature type="compositionally biased region" description="Polar residues" evidence="4">
    <location>
        <begin position="809"/>
        <end position="822"/>
    </location>
</feature>
<dbReference type="SUPFAM" id="SSF53187">
    <property type="entry name" value="Zn-dependent exopeptidases"/>
    <property type="match status" value="1"/>
</dbReference>
<dbReference type="GO" id="GO:0006508">
    <property type="term" value="P:proteolysis"/>
    <property type="evidence" value="ECO:0007669"/>
    <property type="project" value="InterPro"/>
</dbReference>
<feature type="region of interest" description="Disordered" evidence="4">
    <location>
        <begin position="125"/>
        <end position="152"/>
    </location>
</feature>
<comment type="similarity">
    <text evidence="2 3">Belongs to the peptidase M14 family.</text>
</comment>
<feature type="compositionally biased region" description="Low complexity" evidence="4">
    <location>
        <begin position="1169"/>
        <end position="1181"/>
    </location>
</feature>
<reference evidence="7" key="1">
    <citation type="journal article" date="2006" name="PLoS Biol.">
        <title>Macronuclear genome sequence of the ciliate Tetrahymena thermophila, a model eukaryote.</title>
        <authorList>
            <person name="Eisen J.A."/>
            <person name="Coyne R.S."/>
            <person name="Wu M."/>
            <person name="Wu D."/>
            <person name="Thiagarajan M."/>
            <person name="Wortman J.R."/>
            <person name="Badger J.H."/>
            <person name="Ren Q."/>
            <person name="Amedeo P."/>
            <person name="Jones K.M."/>
            <person name="Tallon L.J."/>
            <person name="Delcher A.L."/>
            <person name="Salzberg S.L."/>
            <person name="Silva J.C."/>
            <person name="Haas B.J."/>
            <person name="Majoros W.H."/>
            <person name="Farzad M."/>
            <person name="Carlton J.M."/>
            <person name="Smith R.K. Jr."/>
            <person name="Garg J."/>
            <person name="Pearlman R.E."/>
            <person name="Karrer K.M."/>
            <person name="Sun L."/>
            <person name="Manning G."/>
            <person name="Elde N.C."/>
            <person name="Turkewitz A.P."/>
            <person name="Asai D.J."/>
            <person name="Wilkes D.E."/>
            <person name="Wang Y."/>
            <person name="Cai H."/>
            <person name="Collins K."/>
            <person name="Stewart B.A."/>
            <person name="Lee S.R."/>
            <person name="Wilamowska K."/>
            <person name="Weinberg Z."/>
            <person name="Ruzzo W.L."/>
            <person name="Wloga D."/>
            <person name="Gaertig J."/>
            <person name="Frankel J."/>
            <person name="Tsao C.-C."/>
            <person name="Gorovsky M.A."/>
            <person name="Keeling P.J."/>
            <person name="Waller R.F."/>
            <person name="Patron N.J."/>
            <person name="Cherry J.M."/>
            <person name="Stover N.A."/>
            <person name="Krieger C.J."/>
            <person name="del Toro C."/>
            <person name="Ryder H.F."/>
            <person name="Williamson S.C."/>
            <person name="Barbeau R.A."/>
            <person name="Hamilton E.P."/>
            <person name="Orias E."/>
        </authorList>
    </citation>
    <scope>NUCLEOTIDE SEQUENCE [LARGE SCALE GENOMIC DNA]</scope>
    <source>
        <strain evidence="7">SB210</strain>
    </source>
</reference>
<feature type="compositionally biased region" description="Basic and acidic residues" evidence="4">
    <location>
        <begin position="880"/>
        <end position="899"/>
    </location>
</feature>
<dbReference type="InParanoid" id="Q22UL4"/>
<feature type="compositionally biased region" description="Polar residues" evidence="4">
    <location>
        <begin position="1097"/>
        <end position="1111"/>
    </location>
</feature>
<feature type="compositionally biased region" description="Polar residues" evidence="4">
    <location>
        <begin position="125"/>
        <end position="134"/>
    </location>
</feature>
<feature type="region of interest" description="Disordered" evidence="4">
    <location>
        <begin position="1020"/>
        <end position="1054"/>
    </location>
</feature>
<dbReference type="RefSeq" id="XP_001009201.3">
    <property type="nucleotide sequence ID" value="XM_001009201.3"/>
</dbReference>
<name>Q22UL4_TETTS</name>
<feature type="region of interest" description="Disordered" evidence="4">
    <location>
        <begin position="864"/>
        <end position="900"/>
    </location>
</feature>
<evidence type="ECO:0000256" key="3">
    <source>
        <dbReference type="PROSITE-ProRule" id="PRU01379"/>
    </source>
</evidence>
<gene>
    <name evidence="6" type="ORF">TTHERM_00551140</name>
</gene>
<dbReference type="PANTHER" id="PTHR12756">
    <property type="entry name" value="CYTOSOLIC CARBOXYPEPTIDASE"/>
    <property type="match status" value="1"/>
</dbReference>
<accession>Q22UL4</accession>
<dbReference type="OrthoDB" id="10253041at2759"/>
<feature type="region of interest" description="Disordered" evidence="4">
    <location>
        <begin position="1278"/>
        <end position="1307"/>
    </location>
</feature>
<evidence type="ECO:0000313" key="7">
    <source>
        <dbReference type="Proteomes" id="UP000009168"/>
    </source>
</evidence>
<evidence type="ECO:0000313" key="6">
    <source>
        <dbReference type="EMBL" id="EAR88956.3"/>
    </source>
</evidence>
<keyword evidence="6" id="KW-0378">Hydrolase</keyword>
<evidence type="ECO:0000256" key="4">
    <source>
        <dbReference type="SAM" id="MobiDB-lite"/>
    </source>
</evidence>
<sequence>MIQLKQESNKQSLYGKRNMNQNETIIQKKFILSKQFSEDQEEEGFIEEKDLYTYIEIPSSNLKLKENMKLSDGDESDDEEDYKNLKHRFSLHLPEANPLLDNSKQINYEPKLLLDNITIKKQTLDQQTNSSKITNNQIPQNQQQKRAQQMDRSNQAYLYDKYMKDNLNYKLIYSKYSEKREESEMDHNFAGYYINLANVFTLGKHISKELIGETDIFQQLREKHKYKSITSSPRGSSNNLDQNASNHQINYLSDQDQIIVSEDIQDELVNQQEQLVFDSRFESGNLMYAFQRRDPKYSDEYDLIICNDINSKGYAQWFYFSISKTKKDKTIKLNLVNHSKKQSLFKNGMKPAIFSVKKNKNEKEKSWERGGNNVKYYQNQILKEETYDNYYYTLSFSYTFEYDDDVVYFAMSYPYSYTQMINHLNTTIEKCQLTQPLIQIKKEILCHTISNNAVPLLTITNKEKDQIEKGKTQNPPNESKQKKIAMLMARQHPGETVSSFLMQGVIDFLVSDCVEANFLRNKYIFKIIPMVNPDGVLYGNFRCNLSGVDLNRQWSNPNKLLHPTVYSIKNLISKYRQQDYQIDYFIDLHGHSKKLNSFVYACKMESDQYACCLFPMMLSKLNPVLHYPSCTFGLESYKENTARGIAWNSGVNKPNIFTIETSFFGYNDKKNGGRATHFKIQDLTKLGGDLIRCMFAYYIENNADESLKQQLQLTLKAYKQVRKSVIIQDIIKSNIQQNSSSYLLEEDSGSDSDPLIDELNVKEKINNVIGVKIAKSIGLINQSNMNSENVSGSEKSKQQPYQQRQQKRNSSISTNSTGPSQRIKQKNVSKDSKLIQIQNQNYVSNQNIKKSPSQIINYNESLNLKEEDDDEADNIQESDINNKDFQEKKEDQEKLDRSLSSRQQKSLLIESCQSNNQNQIDFIEEIEQDNKFKEKKYHAKVRNQEREQQREQCIKFLKEEVYKKRFRISKNTPLTTPKSYNILIDPKTIMKYKSSNIAAFLQNSYANNYYGYDNTNINSNINNTNEDNQGQDASHDNSIDQIHKEQKKQDQHQSQDVNINFPKNRFHPQNGLKGVNTFKQAIQQLQTEAEQNLSQANWFNPLNPNGWQQDQSAEKPIKSARSGRLQSAINRFSHQKHVDSNSQMVIQGQQNKQVIQESKIYAQNPQELTQQNQQGANTTNNHDSQQVIQRSNSTIKKNQQNEPNTSNKKNGNLIKNFSKILKENSKKYNCDTKILHLSRNTTSCQTQRRISFQEKGTKLQQIHLSQIEQNDYYSNYKEQNSNMKSTNNQNQNQTTTAEKCENQSNQQEKLPKKVFGLLAKDQNQIQQPYSNNIKLIPQSTQNSFNETQTPTQKHIRSGTGSGKNQRNSYFRQFKMNNHNNQNTLNQSQYQEQFKNYSLKNKISAMKFSQLQSKSEIKHIINNSQQIFNQYQDLNNSDVLLNSWNPEVNHIKLKGIFSQKYNEEASKTAYQTPKNSQDKKWLTNLSYLNSKESSSKQIKQNDTQYKMDGIRS</sequence>
<dbReference type="KEGG" id="tet:TTHERM_00551140"/>
<dbReference type="Gene3D" id="3.40.630.10">
    <property type="entry name" value="Zn peptidases"/>
    <property type="match status" value="1"/>
</dbReference>
<dbReference type="GO" id="GO:0004181">
    <property type="term" value="F:metallocarboxypeptidase activity"/>
    <property type="evidence" value="ECO:0007669"/>
    <property type="project" value="InterPro"/>
</dbReference>
<keyword evidence="6" id="KW-0121">Carboxypeptidase</keyword>
<evidence type="ECO:0000256" key="1">
    <source>
        <dbReference type="ARBA" id="ARBA00001947"/>
    </source>
</evidence>
<dbReference type="InterPro" id="IPR000834">
    <property type="entry name" value="Peptidase_M14"/>
</dbReference>
<feature type="region of interest" description="Disordered" evidence="4">
    <location>
        <begin position="786"/>
        <end position="831"/>
    </location>
</feature>
<feature type="compositionally biased region" description="Low complexity" evidence="4">
    <location>
        <begin position="1286"/>
        <end position="1296"/>
    </location>
</feature>
<dbReference type="eggNOG" id="KOG3641">
    <property type="taxonomic scope" value="Eukaryota"/>
</dbReference>
<dbReference type="GeneID" id="7840649"/>
<feature type="compositionally biased region" description="Polar residues" evidence="4">
    <location>
        <begin position="1182"/>
        <end position="1214"/>
    </location>
</feature>
<feature type="active site" description="Proton donor/acceptor" evidence="3">
    <location>
        <position position="660"/>
    </location>
</feature>
<dbReference type="PANTHER" id="PTHR12756:SF11">
    <property type="entry name" value="CYTOSOLIC CARBOXYPEPTIDASE 1"/>
    <property type="match status" value="1"/>
</dbReference>
<feature type="domain" description="Peptidase M14" evidence="5">
    <location>
        <begin position="413"/>
        <end position="698"/>
    </location>
</feature>
<feature type="compositionally biased region" description="Acidic residues" evidence="4">
    <location>
        <begin position="866"/>
        <end position="876"/>
    </location>
</feature>
<feature type="compositionally biased region" description="Polar residues" evidence="4">
    <location>
        <begin position="1490"/>
        <end position="1503"/>
    </location>
</feature>
<keyword evidence="7" id="KW-1185">Reference proteome</keyword>
<evidence type="ECO:0000259" key="5">
    <source>
        <dbReference type="PROSITE" id="PS52035"/>
    </source>
</evidence>
<dbReference type="HOGENOM" id="CLU_244357_0_0_1"/>
<feature type="region of interest" description="Disordered" evidence="4">
    <location>
        <begin position="1342"/>
        <end position="1364"/>
    </location>
</feature>
<dbReference type="InterPro" id="IPR050821">
    <property type="entry name" value="Cytosolic_carboxypeptidase"/>
</dbReference>
<proteinExistence type="inferred from homology"/>
<keyword evidence="6" id="KW-0645">Protease</keyword>
<feature type="compositionally biased region" description="Polar residues" evidence="4">
    <location>
        <begin position="1342"/>
        <end position="1352"/>
    </location>
</feature>
<dbReference type="Proteomes" id="UP000009168">
    <property type="component" value="Unassembled WGS sequence"/>
</dbReference>
<feature type="compositionally biased region" description="Basic and acidic residues" evidence="4">
    <location>
        <begin position="1033"/>
        <end position="1053"/>
    </location>
</feature>
<protein>
    <submittedName>
        <fullName evidence="6">Zinc carboxypeptidase family protein</fullName>
    </submittedName>
</protein>
<evidence type="ECO:0000256" key="2">
    <source>
        <dbReference type="ARBA" id="ARBA00005988"/>
    </source>
</evidence>
<comment type="cofactor">
    <cofactor evidence="1">
        <name>Zn(2+)</name>
        <dbReference type="ChEBI" id="CHEBI:29105"/>
    </cofactor>
</comment>
<dbReference type="GO" id="GO:0008270">
    <property type="term" value="F:zinc ion binding"/>
    <property type="evidence" value="ECO:0007669"/>
    <property type="project" value="InterPro"/>
</dbReference>
<dbReference type="EMBL" id="GG662828">
    <property type="protein sequence ID" value="EAR88956.3"/>
    <property type="molecule type" value="Genomic_DNA"/>
</dbReference>